<name>A0AAW1KKK2_POPJA</name>
<dbReference type="PANTHER" id="PTHR47117">
    <property type="entry name" value="STAR-RELATED LIPID TRANSFER PROTEIN 9"/>
    <property type="match status" value="1"/>
</dbReference>
<feature type="domain" description="Kinesin motor" evidence="5">
    <location>
        <begin position="1"/>
        <end position="236"/>
    </location>
</feature>
<evidence type="ECO:0000256" key="2">
    <source>
        <dbReference type="ARBA" id="ARBA00022840"/>
    </source>
</evidence>
<dbReference type="InterPro" id="IPR027417">
    <property type="entry name" value="P-loop_NTPase"/>
</dbReference>
<dbReference type="AlphaFoldDB" id="A0AAW1KKK2"/>
<dbReference type="GO" id="GO:0005524">
    <property type="term" value="F:ATP binding"/>
    <property type="evidence" value="ECO:0007669"/>
    <property type="project" value="UniProtKB-KW"/>
</dbReference>
<dbReference type="Gene3D" id="3.40.850.10">
    <property type="entry name" value="Kinesin motor domain"/>
    <property type="match status" value="1"/>
</dbReference>
<proteinExistence type="inferred from homology"/>
<dbReference type="Proteomes" id="UP001458880">
    <property type="component" value="Unassembled WGS sequence"/>
</dbReference>
<sequence length="1210" mass="137542">MKLISKLIDTSIDAIVLLCCMDFRVLQINYILCYLEIYNEKVNDLLATPNFESTTTRRPILQNLKVREHPTRGTYVQGLTERRVTDSETLLEWLEIGNTRRRVSATSINSRSSRSHSVVTIKCLGGVKLSLVDLAGSERTGSRTYTTSTFREGANINKSLVALGNVVTALADHSSKYSRGFKKRFVPYRDSVLTWLLKDTLGGNSQTVMIATISSSSICYNETVNTLRFGHRAKQIIAQPLVNEDPKQKIIRDLKGEVVRLKELLTYHKISPNISQNNQEFEDQIKPIRSSQDHFQKFVETVDTSTNTEEEFFLKTDIIPYFSHTFCDELKELFGNSLVDLHKNSIVDKINLSWNPERDNYQNNLSNEFGIGQNSIVDKINLSWNPERDNYQNNLSNEFGIGLLKEINAEALHFLIKALVKRSGLDFNSEINAEALHFLIKALVKRSGLDFNSYQDKKFDFNKHNSIDNLKANIWKLDLSKDSNILYQKTEKLIPVMDVTTNSNIEKPIVKLRRTYSVCSDMDGRKQKIYGSHETLTSTAAGKGEKMRKSQSTTLRKTSLDKSTQSLKNLLLRKEDDKKGQLKVEAKVDSIRKIPGKPRSEIVAAVTQRLYTKAKKKEIATETDEIPKENKATMARPRLQDITQRAIRYYKRRHMETQTEADPVMRVKDISTDVEDLKLDLLVVKHANIATDITRNRDTGTTCNLLGGFDNHDLSSLKLTSSCGVQVDDSTEGKKSKAEDKTPNLGSNNLISFTKYLRGNEAKSAKPNSTSPIYTSSVNINVSHNYINGNSSESTIHKAGSISGDSLDDQNLQNLCFPTPDLLSNHNSLEQPQSVQEVSAIKDKDELNYALSDDIPVEYNVNEEFESNFGESCNARYSLVPQLIEQVDVGIPPVYAPEIHLIKKSERCNFLNNAHPKLYKPNIIQENNNFGATITVKEPQILKSIMKHNNLHCEQQFSSDSESTDISADTFDNVPDSLNYHINKKVRFPEERVKDGHMFEAMTNFLKEATNLMSNLSIVANKLDRTSEEGYEMQVTISDINKVLPSKQRKRYKKKFSYKKPECICVDNTYYESTSCQTTPKKTTNKCTETDIPINKFEASVREACDRLEQYTNRLSKRSERTPSEESTLHRFPQPFSVTDWNDFSSLQPEDSSLESNPTYSDYGSLPRRKVKHKSLLTPSAYLKQLTNMRKHIIDTARDELVQDPTTNIE</sequence>
<dbReference type="SMART" id="SM00129">
    <property type="entry name" value="KISc"/>
    <property type="match status" value="1"/>
</dbReference>
<dbReference type="PROSITE" id="PS50067">
    <property type="entry name" value="KINESIN_MOTOR_2"/>
    <property type="match status" value="1"/>
</dbReference>
<accession>A0AAW1KKK2</accession>
<comment type="caution">
    <text evidence="3">Lacks conserved residue(s) required for the propagation of feature annotation.</text>
</comment>
<dbReference type="Pfam" id="PF00225">
    <property type="entry name" value="Kinesin"/>
    <property type="match status" value="1"/>
</dbReference>
<evidence type="ECO:0000256" key="4">
    <source>
        <dbReference type="SAM" id="MobiDB-lite"/>
    </source>
</evidence>
<feature type="region of interest" description="Disordered" evidence="4">
    <location>
        <begin position="1147"/>
        <end position="1166"/>
    </location>
</feature>
<feature type="compositionally biased region" description="Polar residues" evidence="4">
    <location>
        <begin position="1147"/>
        <end position="1162"/>
    </location>
</feature>
<evidence type="ECO:0000256" key="3">
    <source>
        <dbReference type="PROSITE-ProRule" id="PRU00283"/>
    </source>
</evidence>
<evidence type="ECO:0000259" key="5">
    <source>
        <dbReference type="PROSITE" id="PS50067"/>
    </source>
</evidence>
<feature type="region of interest" description="Disordered" evidence="4">
    <location>
        <begin position="726"/>
        <end position="745"/>
    </location>
</feature>
<dbReference type="PRINTS" id="PR00380">
    <property type="entry name" value="KINESINHEAVY"/>
</dbReference>
<comment type="caution">
    <text evidence="6">The sequence shown here is derived from an EMBL/GenBank/DDBJ whole genome shotgun (WGS) entry which is preliminary data.</text>
</comment>
<dbReference type="GO" id="GO:0003777">
    <property type="term" value="F:microtubule motor activity"/>
    <property type="evidence" value="ECO:0007669"/>
    <property type="project" value="InterPro"/>
</dbReference>
<organism evidence="6 7">
    <name type="scientific">Popillia japonica</name>
    <name type="common">Japanese beetle</name>
    <dbReference type="NCBI Taxonomy" id="7064"/>
    <lineage>
        <taxon>Eukaryota</taxon>
        <taxon>Metazoa</taxon>
        <taxon>Ecdysozoa</taxon>
        <taxon>Arthropoda</taxon>
        <taxon>Hexapoda</taxon>
        <taxon>Insecta</taxon>
        <taxon>Pterygota</taxon>
        <taxon>Neoptera</taxon>
        <taxon>Endopterygota</taxon>
        <taxon>Coleoptera</taxon>
        <taxon>Polyphaga</taxon>
        <taxon>Scarabaeiformia</taxon>
        <taxon>Scarabaeidae</taxon>
        <taxon>Rutelinae</taxon>
        <taxon>Popillia</taxon>
    </lineage>
</organism>
<evidence type="ECO:0000313" key="7">
    <source>
        <dbReference type="Proteomes" id="UP001458880"/>
    </source>
</evidence>
<reference evidence="6 7" key="1">
    <citation type="journal article" date="2024" name="BMC Genomics">
        <title>De novo assembly and annotation of Popillia japonica's genome with initial clues to its potential as an invasive pest.</title>
        <authorList>
            <person name="Cucini C."/>
            <person name="Boschi S."/>
            <person name="Funari R."/>
            <person name="Cardaioli E."/>
            <person name="Iannotti N."/>
            <person name="Marturano G."/>
            <person name="Paoli F."/>
            <person name="Bruttini M."/>
            <person name="Carapelli A."/>
            <person name="Frati F."/>
            <person name="Nardi F."/>
        </authorList>
    </citation>
    <scope>NUCLEOTIDE SEQUENCE [LARGE SCALE GENOMIC DNA]</scope>
    <source>
        <strain evidence="6">DMR45628</strain>
    </source>
</reference>
<feature type="compositionally biased region" description="Basic and acidic residues" evidence="4">
    <location>
        <begin position="731"/>
        <end position="742"/>
    </location>
</feature>
<protein>
    <submittedName>
        <fullName evidence="6">Kinesin motor domain</fullName>
    </submittedName>
</protein>
<dbReference type="EMBL" id="JASPKY010000214">
    <property type="protein sequence ID" value="KAK9720034.1"/>
    <property type="molecule type" value="Genomic_DNA"/>
</dbReference>
<dbReference type="SUPFAM" id="SSF52540">
    <property type="entry name" value="P-loop containing nucleoside triphosphate hydrolases"/>
    <property type="match status" value="1"/>
</dbReference>
<evidence type="ECO:0000256" key="1">
    <source>
        <dbReference type="ARBA" id="ARBA00022741"/>
    </source>
</evidence>
<gene>
    <name evidence="6" type="ORF">QE152_g22346</name>
</gene>
<keyword evidence="1" id="KW-0547">Nucleotide-binding</keyword>
<dbReference type="InterPro" id="IPR001752">
    <property type="entry name" value="Kinesin_motor_dom"/>
</dbReference>
<dbReference type="GO" id="GO:0008017">
    <property type="term" value="F:microtubule binding"/>
    <property type="evidence" value="ECO:0007669"/>
    <property type="project" value="InterPro"/>
</dbReference>
<dbReference type="InterPro" id="IPR036961">
    <property type="entry name" value="Kinesin_motor_dom_sf"/>
</dbReference>
<comment type="similarity">
    <text evidence="3">Belongs to the TRAFAC class myosin-kinesin ATPase superfamily. Kinesin family.</text>
</comment>
<keyword evidence="2" id="KW-0067">ATP-binding</keyword>
<evidence type="ECO:0000313" key="6">
    <source>
        <dbReference type="EMBL" id="KAK9720034.1"/>
    </source>
</evidence>
<keyword evidence="7" id="KW-1185">Reference proteome</keyword>
<dbReference type="GO" id="GO:0007018">
    <property type="term" value="P:microtubule-based movement"/>
    <property type="evidence" value="ECO:0007669"/>
    <property type="project" value="InterPro"/>
</dbReference>